<accession>H1L1J0</accession>
<comment type="caution">
    <text evidence="1">The sequence shown here is derived from an EMBL/GenBank/DDBJ whole genome shotgun (WGS) entry which is preliminary data.</text>
</comment>
<reference evidence="1 2" key="1">
    <citation type="submission" date="2011-09" db="EMBL/GenBank/DDBJ databases">
        <title>The draft genome of Methanotorris formicicus Mc-S-70.</title>
        <authorList>
            <consortium name="US DOE Joint Genome Institute (JGI-PGF)"/>
            <person name="Lucas S."/>
            <person name="Han J."/>
            <person name="Lapidus A."/>
            <person name="Cheng J.-F."/>
            <person name="Goodwin L."/>
            <person name="Pitluck S."/>
            <person name="Peters L."/>
            <person name="Land M.L."/>
            <person name="Hauser L."/>
            <person name="Sieprawska-Lupa M."/>
            <person name="Takai K."/>
            <person name="Miyazaki J."/>
            <person name="Whitman W."/>
            <person name="Woyke T.J."/>
        </authorList>
    </citation>
    <scope>NUCLEOTIDE SEQUENCE [LARGE SCALE GENOMIC DNA]</scope>
    <source>
        <strain evidence="1 2">Mc-S-70</strain>
    </source>
</reference>
<protein>
    <submittedName>
        <fullName evidence="1">Uncharacterized protein</fullName>
    </submittedName>
</protein>
<evidence type="ECO:0000313" key="2">
    <source>
        <dbReference type="Proteomes" id="UP000003706"/>
    </source>
</evidence>
<sequence length="76" mass="9030">MEEIVEILGEDVKVLSLEFPEIAAIVEDTYYYRCGFMLDKELEEEIPEDELKRIKEKIKKLFPEDTIIYTLNCEIL</sequence>
<dbReference type="PATRIC" id="fig|647171.4.peg.1842"/>
<dbReference type="AlphaFoldDB" id="H1L1J0"/>
<dbReference type="STRING" id="647171.MetfoDRAFT_1914"/>
<gene>
    <name evidence="1" type="ORF">MetfoDRAFT_1914</name>
</gene>
<dbReference type="Proteomes" id="UP000003706">
    <property type="component" value="Unassembled WGS sequence"/>
</dbReference>
<keyword evidence="2" id="KW-1185">Reference proteome</keyword>
<dbReference type="EMBL" id="AGJL01000081">
    <property type="protein sequence ID" value="EHP83677.1"/>
    <property type="molecule type" value="Genomic_DNA"/>
</dbReference>
<proteinExistence type="predicted"/>
<evidence type="ECO:0000313" key="1">
    <source>
        <dbReference type="EMBL" id="EHP83677.1"/>
    </source>
</evidence>
<organism evidence="1 2">
    <name type="scientific">Methanotorris formicicus Mc-S-70</name>
    <dbReference type="NCBI Taxonomy" id="647171"/>
    <lineage>
        <taxon>Archaea</taxon>
        <taxon>Methanobacteriati</taxon>
        <taxon>Methanobacteriota</taxon>
        <taxon>Methanomada group</taxon>
        <taxon>Methanococci</taxon>
        <taxon>Methanococcales</taxon>
        <taxon>Methanocaldococcaceae</taxon>
        <taxon>Methanotorris</taxon>
    </lineage>
</organism>
<name>H1L1J0_9EURY</name>